<evidence type="ECO:0000313" key="17">
    <source>
        <dbReference type="RefSeq" id="XP_052131694.1"/>
    </source>
</evidence>
<evidence type="ECO:0000313" key="16">
    <source>
        <dbReference type="RefSeq" id="XP_052131645.1"/>
    </source>
</evidence>
<evidence type="ECO:0000256" key="1">
    <source>
        <dbReference type="ARBA" id="ARBA00004651"/>
    </source>
</evidence>
<dbReference type="PANTHER" id="PTHR24241:SF59">
    <property type="entry name" value="ADIPOKINETIC HORMONE RECEPTOR, ISOFORM C"/>
    <property type="match status" value="1"/>
</dbReference>
<dbReference type="PRINTS" id="PR00896">
    <property type="entry name" value="VASOPRESSINR"/>
</dbReference>
<feature type="transmembrane region" description="Helical" evidence="10">
    <location>
        <begin position="200"/>
        <end position="228"/>
    </location>
</feature>
<dbReference type="PANTHER" id="PTHR24241">
    <property type="entry name" value="NEUROPEPTIDE RECEPTOR-RELATED G-PROTEIN COUPLED RECEPTOR"/>
    <property type="match status" value="1"/>
</dbReference>
<feature type="compositionally biased region" description="Gly residues" evidence="11">
    <location>
        <begin position="554"/>
        <end position="568"/>
    </location>
</feature>
<dbReference type="PROSITE" id="PS00237">
    <property type="entry name" value="G_PROTEIN_RECEP_F1_1"/>
    <property type="match status" value="1"/>
</dbReference>
<evidence type="ECO:0000313" key="13">
    <source>
        <dbReference type="Proteomes" id="UP000504606"/>
    </source>
</evidence>
<keyword evidence="5 10" id="KW-0297">G-protein coupled receptor</keyword>
<evidence type="ECO:0000256" key="3">
    <source>
        <dbReference type="ARBA" id="ARBA00022692"/>
    </source>
</evidence>
<dbReference type="SUPFAM" id="SSF81321">
    <property type="entry name" value="Family A G protein-coupled receptor-like"/>
    <property type="match status" value="1"/>
</dbReference>
<dbReference type="Pfam" id="PF00001">
    <property type="entry name" value="7tm_1"/>
    <property type="match status" value="1"/>
</dbReference>
<keyword evidence="7 10" id="KW-0675">Receptor</keyword>
<dbReference type="PRINTS" id="PR00237">
    <property type="entry name" value="GPCRRHODOPSN"/>
</dbReference>
<feature type="region of interest" description="Disordered" evidence="11">
    <location>
        <begin position="493"/>
        <end position="517"/>
    </location>
</feature>
<dbReference type="GO" id="GO:0042277">
    <property type="term" value="F:peptide binding"/>
    <property type="evidence" value="ECO:0007669"/>
    <property type="project" value="TreeGrafter"/>
</dbReference>
<dbReference type="GO" id="GO:0097003">
    <property type="term" value="F:adipokinetic hormone receptor activity"/>
    <property type="evidence" value="ECO:0007669"/>
    <property type="project" value="TreeGrafter"/>
</dbReference>
<dbReference type="PROSITE" id="PS50262">
    <property type="entry name" value="G_PROTEIN_RECEP_F1_2"/>
    <property type="match status" value="1"/>
</dbReference>
<feature type="transmembrane region" description="Helical" evidence="10">
    <location>
        <begin position="42"/>
        <end position="65"/>
    </location>
</feature>
<dbReference type="RefSeq" id="XP_052131694.1">
    <property type="nucleotide sequence ID" value="XM_052275734.1"/>
</dbReference>
<evidence type="ECO:0000256" key="5">
    <source>
        <dbReference type="ARBA" id="ARBA00023040"/>
    </source>
</evidence>
<dbReference type="InterPro" id="IPR000276">
    <property type="entry name" value="GPCR_Rhodpsn"/>
</dbReference>
<feature type="region of interest" description="Disordered" evidence="11">
    <location>
        <begin position="369"/>
        <end position="396"/>
    </location>
</feature>
<keyword evidence="13" id="KW-1185">Reference proteome</keyword>
<evidence type="ECO:0000313" key="14">
    <source>
        <dbReference type="RefSeq" id="XP_052131547.1"/>
    </source>
</evidence>
<feature type="transmembrane region" description="Helical" evidence="10">
    <location>
        <begin position="278"/>
        <end position="300"/>
    </location>
</feature>
<evidence type="ECO:0000256" key="6">
    <source>
        <dbReference type="ARBA" id="ARBA00023136"/>
    </source>
</evidence>
<evidence type="ECO:0000256" key="11">
    <source>
        <dbReference type="SAM" id="MobiDB-lite"/>
    </source>
</evidence>
<feature type="domain" description="G-protein coupled receptors family 1 profile" evidence="12">
    <location>
        <begin position="55"/>
        <end position="331"/>
    </location>
</feature>
<name>A0A9C6XU97_FRAOC</name>
<keyword evidence="8 10" id="KW-0325">Glycoprotein</keyword>
<dbReference type="GO" id="GO:0005886">
    <property type="term" value="C:plasma membrane"/>
    <property type="evidence" value="ECO:0007669"/>
    <property type="project" value="UniProtKB-SubCell"/>
</dbReference>
<comment type="similarity">
    <text evidence="10">Belongs to the G-protein coupled receptor 1 family. Vasopressin/oxytocin receptor subfamily.</text>
</comment>
<keyword evidence="9 10" id="KW-0807">Transducer</keyword>
<feature type="region of interest" description="Disordered" evidence="11">
    <location>
        <begin position="549"/>
        <end position="577"/>
    </location>
</feature>
<evidence type="ECO:0000313" key="15">
    <source>
        <dbReference type="RefSeq" id="XP_052131594.1"/>
    </source>
</evidence>
<evidence type="ECO:0000256" key="10">
    <source>
        <dbReference type="RuleBase" id="RU046427"/>
    </source>
</evidence>
<keyword evidence="4 10" id="KW-1133">Transmembrane helix</keyword>
<evidence type="ECO:0000256" key="2">
    <source>
        <dbReference type="ARBA" id="ARBA00022475"/>
    </source>
</evidence>
<feature type="compositionally biased region" description="Low complexity" evidence="11">
    <location>
        <begin position="384"/>
        <end position="393"/>
    </location>
</feature>
<dbReference type="OrthoDB" id="6435638at2759"/>
<feature type="region of interest" description="Disordered" evidence="11">
    <location>
        <begin position="438"/>
        <end position="466"/>
    </location>
</feature>
<dbReference type="GeneID" id="113213447"/>
<dbReference type="GO" id="GO:0032870">
    <property type="term" value="P:cellular response to hormone stimulus"/>
    <property type="evidence" value="ECO:0007669"/>
    <property type="project" value="TreeGrafter"/>
</dbReference>
<dbReference type="RefSeq" id="XP_052131547.1">
    <property type="nucleotide sequence ID" value="XM_052275587.1"/>
</dbReference>
<dbReference type="KEGG" id="foc:113213447"/>
<dbReference type="InterPro" id="IPR001817">
    <property type="entry name" value="Vasoprsn_rcpt"/>
</dbReference>
<dbReference type="SMART" id="SM01381">
    <property type="entry name" value="7TM_GPCR_Srsx"/>
    <property type="match status" value="1"/>
</dbReference>
<evidence type="ECO:0000256" key="9">
    <source>
        <dbReference type="ARBA" id="ARBA00023224"/>
    </source>
</evidence>
<keyword evidence="2" id="KW-1003">Cell membrane</keyword>
<dbReference type="Proteomes" id="UP000504606">
    <property type="component" value="Unplaced"/>
</dbReference>
<feature type="compositionally biased region" description="Gly residues" evidence="11">
    <location>
        <begin position="373"/>
        <end position="383"/>
    </location>
</feature>
<feature type="compositionally biased region" description="Low complexity" evidence="11">
    <location>
        <begin position="496"/>
        <end position="517"/>
    </location>
</feature>
<comment type="subcellular location">
    <subcellularLocation>
        <location evidence="1 10">Cell membrane</location>
        <topology evidence="1 10">Multi-pass membrane protein</topology>
    </subcellularLocation>
</comment>
<gene>
    <name evidence="14 15 16 17" type="primary">LOC113213447</name>
</gene>
<reference evidence="14 15" key="1">
    <citation type="submission" date="2025-04" db="UniProtKB">
        <authorList>
            <consortium name="RefSeq"/>
        </authorList>
    </citation>
    <scope>IDENTIFICATION</scope>
    <source>
        <tissue evidence="14 15">Whole organism</tissue>
    </source>
</reference>
<dbReference type="Gene3D" id="1.20.1070.10">
    <property type="entry name" value="Rhodopsin 7-helix transmembrane proteins"/>
    <property type="match status" value="1"/>
</dbReference>
<evidence type="ECO:0000259" key="12">
    <source>
        <dbReference type="PROSITE" id="PS50262"/>
    </source>
</evidence>
<feature type="transmembrane region" description="Helical" evidence="10">
    <location>
        <begin position="77"/>
        <end position="101"/>
    </location>
</feature>
<organism evidence="13 15">
    <name type="scientific">Frankliniella occidentalis</name>
    <name type="common">Western flower thrips</name>
    <name type="synonym">Euthrips occidentalis</name>
    <dbReference type="NCBI Taxonomy" id="133901"/>
    <lineage>
        <taxon>Eukaryota</taxon>
        <taxon>Metazoa</taxon>
        <taxon>Ecdysozoa</taxon>
        <taxon>Arthropoda</taxon>
        <taxon>Hexapoda</taxon>
        <taxon>Insecta</taxon>
        <taxon>Pterygota</taxon>
        <taxon>Neoptera</taxon>
        <taxon>Paraneoptera</taxon>
        <taxon>Thysanoptera</taxon>
        <taxon>Terebrantia</taxon>
        <taxon>Thripoidea</taxon>
        <taxon>Thripidae</taxon>
        <taxon>Frankliniella</taxon>
    </lineage>
</organism>
<sequence length="577" mass="61604">MTATMEDVVGNATTTMVAPVAPVAPTDLPIDMTFNTGHMVSIVFYPILMVISAVGNITVFAMLCRRRKKCRSRMDNMLLHLSIADLLVTFLMMPLEIAWNYTVDWRGGDALCRIMSFYRIFGLYLSSYVLVCISVDRYFAVLRPMQISDRRGRWMLVGAWVAAIVCSLPQVVVFQALTHPEFPTYVQCITKGTLTSTKAAVAYAAFGTVAIYIVPLSVIIFSYASILVEIFRRSRDPIDVLRDSKTQVAGSNLDEDKLRRSSLGFLGRAKIRTLKMTIIIVFVFFVCSTPYHVMMVWYWVDPSAAVNVDPRLQKGLLLFCSANSCMNPIVYGAFNIRKRRSTSTSQRPKNARLRALGVLRLVSWRRERDDDGGAGAGGAGLGGPAAASTGSSSEHAAHVLCHRGSRGSQGSEVSCTTEWSEVHSTSCLRQGVDSSVCSLSDAHDGGPQAHAQERAQGRLKGGDGSVSSVQVTFAEPAGGPRVRFPENDRFRLSQRSSSAPGIPSGAGAAPGLPAGMPAGPGAGPGLYGGRMFELRGNASGLARGAAAGARRNGCGRGKGAGRAGGAAGGAAEVTSSV</sequence>
<feature type="transmembrane region" description="Helical" evidence="10">
    <location>
        <begin position="121"/>
        <end position="142"/>
    </location>
</feature>
<dbReference type="RefSeq" id="XP_052131594.1">
    <property type="nucleotide sequence ID" value="XM_052275634.1"/>
</dbReference>
<protein>
    <submittedName>
        <fullName evidence="14 15">Gonadotropin-releasing hormone II receptor-like isoform X1</fullName>
    </submittedName>
</protein>
<dbReference type="InterPro" id="IPR017452">
    <property type="entry name" value="GPCR_Rhodpsn_7TM"/>
</dbReference>
<proteinExistence type="inferred from homology"/>
<evidence type="ECO:0000256" key="4">
    <source>
        <dbReference type="ARBA" id="ARBA00022989"/>
    </source>
</evidence>
<dbReference type="RefSeq" id="XP_052131645.1">
    <property type="nucleotide sequence ID" value="XM_052275685.1"/>
</dbReference>
<dbReference type="GO" id="GO:0005000">
    <property type="term" value="F:vasopressin receptor activity"/>
    <property type="evidence" value="ECO:0007669"/>
    <property type="project" value="InterPro"/>
</dbReference>
<evidence type="ECO:0000256" key="8">
    <source>
        <dbReference type="ARBA" id="ARBA00023180"/>
    </source>
</evidence>
<dbReference type="AlphaFoldDB" id="A0A9C6XU97"/>
<keyword evidence="6 10" id="KW-0472">Membrane</keyword>
<evidence type="ECO:0000256" key="7">
    <source>
        <dbReference type="ARBA" id="ARBA00023170"/>
    </source>
</evidence>
<feature type="transmembrane region" description="Helical" evidence="10">
    <location>
        <begin position="315"/>
        <end position="334"/>
    </location>
</feature>
<feature type="transmembrane region" description="Helical" evidence="10">
    <location>
        <begin position="154"/>
        <end position="177"/>
    </location>
</feature>
<keyword evidence="3 10" id="KW-0812">Transmembrane</keyword>
<accession>A0A9C6XU97</accession>